<evidence type="ECO:0000256" key="2">
    <source>
        <dbReference type="SAM" id="Phobius"/>
    </source>
</evidence>
<protein>
    <submittedName>
        <fullName evidence="3">Uncharacterized protein</fullName>
    </submittedName>
</protein>
<reference evidence="4" key="1">
    <citation type="submission" date="2019-05" db="EMBL/GenBank/DDBJ databases">
        <title>Genome sequence and methylation pattern of the halophilic Archaeon Natrinema versiforme BOL5-4.</title>
        <authorList>
            <person name="DasSarma P."/>
            <person name="Anton B.P."/>
            <person name="DasSarma S.L."/>
            <person name="Martinez F.L."/>
            <person name="Guzman D."/>
            <person name="Roberts R.J."/>
            <person name="DasSarma S."/>
        </authorList>
    </citation>
    <scope>NUCLEOTIDE SEQUENCE [LARGE SCALE GENOMIC DNA]</scope>
    <source>
        <strain evidence="4">BOL5-4</strain>
    </source>
</reference>
<dbReference type="EMBL" id="CP040330">
    <property type="protein sequence ID" value="QCS44140.1"/>
    <property type="molecule type" value="Genomic_DNA"/>
</dbReference>
<dbReference type="RefSeq" id="WP_138246587.1">
    <property type="nucleotide sequence ID" value="NZ_CP040330.1"/>
</dbReference>
<evidence type="ECO:0000313" key="3">
    <source>
        <dbReference type="EMBL" id="QCS44140.1"/>
    </source>
</evidence>
<keyword evidence="2" id="KW-0812">Transmembrane</keyword>
<feature type="region of interest" description="Disordered" evidence="1">
    <location>
        <begin position="80"/>
        <end position="103"/>
    </location>
</feature>
<gene>
    <name evidence="3" type="ORF">FEJ81_18010</name>
</gene>
<dbReference type="Proteomes" id="UP000302218">
    <property type="component" value="Chromosome"/>
</dbReference>
<keyword evidence="2" id="KW-1133">Transmembrane helix</keyword>
<dbReference type="KEGG" id="nvr:FEJ81_18010"/>
<feature type="transmembrane region" description="Helical" evidence="2">
    <location>
        <begin position="44"/>
        <end position="71"/>
    </location>
</feature>
<feature type="transmembrane region" description="Helical" evidence="2">
    <location>
        <begin position="6"/>
        <end position="23"/>
    </location>
</feature>
<sequence>MLWQDVVFMAGSLLSVVFLVPALRDAAARIPVATSRPKMALGAVYAATFATMGMPLAAVGLLATGVMWGLLAAYRSPRATASPHTRHSVSMSHEGKPPLAFDD</sequence>
<evidence type="ECO:0000313" key="4">
    <source>
        <dbReference type="Proteomes" id="UP000302218"/>
    </source>
</evidence>
<dbReference type="GeneID" id="40267210"/>
<dbReference type="OrthoDB" id="307345at2157"/>
<proteinExistence type="predicted"/>
<dbReference type="AlphaFoldDB" id="A0A4P8WKX4"/>
<keyword evidence="2" id="KW-0472">Membrane</keyword>
<organism evidence="3 4">
    <name type="scientific">Natrinema versiforme</name>
    <dbReference type="NCBI Taxonomy" id="88724"/>
    <lineage>
        <taxon>Archaea</taxon>
        <taxon>Methanobacteriati</taxon>
        <taxon>Methanobacteriota</taxon>
        <taxon>Stenosarchaea group</taxon>
        <taxon>Halobacteria</taxon>
        <taxon>Halobacteriales</taxon>
        <taxon>Natrialbaceae</taxon>
        <taxon>Natrinema</taxon>
    </lineage>
</organism>
<name>A0A4P8WKX4_9EURY</name>
<accession>A0A4P8WKX4</accession>
<evidence type="ECO:0000256" key="1">
    <source>
        <dbReference type="SAM" id="MobiDB-lite"/>
    </source>
</evidence>